<accession>A0A6M4A755</accession>
<feature type="signal peptide" evidence="2">
    <location>
        <begin position="1"/>
        <end position="20"/>
    </location>
</feature>
<dbReference type="InterPro" id="IPR012336">
    <property type="entry name" value="Thioredoxin-like_fold"/>
</dbReference>
<dbReference type="Pfam" id="PF13098">
    <property type="entry name" value="Thioredoxin_2"/>
    <property type="match status" value="1"/>
</dbReference>
<dbReference type="PROSITE" id="PS51352">
    <property type="entry name" value="THIOREDOXIN_2"/>
    <property type="match status" value="1"/>
</dbReference>
<dbReference type="InterPro" id="IPR013766">
    <property type="entry name" value="Thioredoxin_domain"/>
</dbReference>
<dbReference type="Proteomes" id="UP000274350">
    <property type="component" value="Chromosome"/>
</dbReference>
<feature type="chain" id="PRO_5026800372" evidence="2">
    <location>
        <begin position="21"/>
        <end position="514"/>
    </location>
</feature>
<organism evidence="4 5">
    <name type="scientific">Undibacterium piscinae</name>
    <dbReference type="NCBI Taxonomy" id="2495591"/>
    <lineage>
        <taxon>Bacteria</taxon>
        <taxon>Pseudomonadati</taxon>
        <taxon>Pseudomonadota</taxon>
        <taxon>Betaproteobacteria</taxon>
        <taxon>Burkholderiales</taxon>
        <taxon>Oxalobacteraceae</taxon>
        <taxon>Undibacterium</taxon>
    </lineage>
</organism>
<name>A0A6M4A755_9BURK</name>
<sequence length="514" mass="55804">MKILSAVASSVLFVAAPAFASDQIVSTAATSVRSEIAWRKDNDVEAAFMQAKASNKPLFLYWGAAWCPPCNQVKATIFNRQDFIDKSRHFVPVYLDGDSPGAQKLGARFKVRGYPTMILFKPDGSEITRLPGEVDSARYVQVLSMAMNASLSVQDTVKLALAGSKKLSAEDWSLLADYSWDDPGQKLIGELAPGLLRLSALSPYAPSATRLYLKALQASATAKPGQAVPAIDKKEAIAKLQKILSDAGIVRANMDVLTGTTAELLSFLTLPKSDSRLGLAHAWHLALTKVVDDSTLSKTDRLVALSGQIAIATVDHAKPDPGFQKQVQKRVSLIEQATTDAYERQSVLNAAAHALADADMLDASDALLKAELKRSHSPYYFMSTLGANAKKRGDKSAAVNWYEQAYHAAKGPATRLQWGANYVNALIELSPADVSRIEKAATTVLTEVGATENAFYERNLVSLERMGKRLGEWNKDLKHQSTVQKLRQQLDEVCKKLPDNDGQRGACQGLLAKS</sequence>
<dbReference type="CDD" id="cd02947">
    <property type="entry name" value="TRX_family"/>
    <property type="match status" value="1"/>
</dbReference>
<evidence type="ECO:0000256" key="1">
    <source>
        <dbReference type="ARBA" id="ARBA00022729"/>
    </source>
</evidence>
<gene>
    <name evidence="4" type="ORF">EJG51_016805</name>
</gene>
<dbReference type="SUPFAM" id="SSF52833">
    <property type="entry name" value="Thioredoxin-like"/>
    <property type="match status" value="1"/>
</dbReference>
<dbReference type="EMBL" id="CP051152">
    <property type="protein sequence ID" value="QJQ07202.1"/>
    <property type="molecule type" value="Genomic_DNA"/>
</dbReference>
<dbReference type="OrthoDB" id="5733562at2"/>
<dbReference type="PANTHER" id="PTHR15337">
    <property type="entry name" value="ANTERIOR GRADIENT PROTEIN-RELATED"/>
    <property type="match status" value="1"/>
</dbReference>
<dbReference type="InterPro" id="IPR036249">
    <property type="entry name" value="Thioredoxin-like_sf"/>
</dbReference>
<dbReference type="InterPro" id="IPR051099">
    <property type="entry name" value="AGR/TXD"/>
</dbReference>
<evidence type="ECO:0000313" key="5">
    <source>
        <dbReference type="Proteomes" id="UP000274350"/>
    </source>
</evidence>
<dbReference type="KEGG" id="upi:EJG51_016805"/>
<keyword evidence="1 2" id="KW-0732">Signal</keyword>
<dbReference type="PANTHER" id="PTHR15337:SF11">
    <property type="entry name" value="THIOREDOXIN DOMAIN-CONTAINING PROTEIN"/>
    <property type="match status" value="1"/>
</dbReference>
<protein>
    <submittedName>
        <fullName evidence="4">Thioredoxin family protein</fullName>
    </submittedName>
</protein>
<feature type="domain" description="Thioredoxin" evidence="3">
    <location>
        <begin position="18"/>
        <end position="148"/>
    </location>
</feature>
<keyword evidence="5" id="KW-1185">Reference proteome</keyword>
<evidence type="ECO:0000313" key="4">
    <source>
        <dbReference type="EMBL" id="QJQ07202.1"/>
    </source>
</evidence>
<proteinExistence type="predicted"/>
<dbReference type="Gene3D" id="3.40.30.10">
    <property type="entry name" value="Glutaredoxin"/>
    <property type="match status" value="1"/>
</dbReference>
<evidence type="ECO:0000259" key="3">
    <source>
        <dbReference type="PROSITE" id="PS51352"/>
    </source>
</evidence>
<reference evidence="4 5" key="1">
    <citation type="journal article" date="2019" name="Int. J. Syst. Evol. Microbiol.">
        <title>Undibacterium piscinae sp. nov., isolated from Korean shiner intestine.</title>
        <authorList>
            <person name="Lee S.Y."/>
            <person name="Kang W."/>
            <person name="Kim P.S."/>
            <person name="Kim H.S."/>
            <person name="Sung H."/>
            <person name="Shin N.R."/>
            <person name="Whon T.W."/>
            <person name="Yun J.H."/>
            <person name="Lee J.Y."/>
            <person name="Lee J.Y."/>
            <person name="Jung M.J."/>
            <person name="Jeong Y.S."/>
            <person name="Tak E.J."/>
            <person name="Han J.E."/>
            <person name="Hyun D.W."/>
            <person name="Kang M.S."/>
            <person name="Lee K.E."/>
            <person name="Lee B.H."/>
            <person name="Bae J.W."/>
        </authorList>
    </citation>
    <scope>NUCLEOTIDE SEQUENCE [LARGE SCALE GENOMIC DNA]</scope>
    <source>
        <strain evidence="4 5">S11R28</strain>
    </source>
</reference>
<dbReference type="AlphaFoldDB" id="A0A6M4A755"/>
<evidence type="ECO:0000256" key="2">
    <source>
        <dbReference type="SAM" id="SignalP"/>
    </source>
</evidence>